<sequence length="40" mass="3958">MRGATSAIWVASSPMAGVGPAGAFSAVTVDAAAARRRELP</sequence>
<accession>A0A7U9DVQ1</accession>
<proteinExistence type="predicted"/>
<protein>
    <submittedName>
        <fullName evidence="1">Uncharacterized protein</fullName>
    </submittedName>
</protein>
<evidence type="ECO:0000313" key="1">
    <source>
        <dbReference type="EMBL" id="EOY50100.1"/>
    </source>
</evidence>
<reference evidence="2" key="1">
    <citation type="journal article" date="2013" name="Genome Biol. Evol.">
        <title>The genome sequence of Streptomyces lividans 66 reveals a novel tRNA-dependent peptide biosynthetic system within a metal-related genomic island.</title>
        <authorList>
            <person name="Cruz-Morales P."/>
            <person name="Vijgenboom E."/>
            <person name="Iruegas-Bocardo F."/>
            <person name="Girard G."/>
            <person name="Yanez-Guerra L.A."/>
            <person name="Ramos-Aboites H.E."/>
            <person name="Pernodet J.L."/>
            <person name="Anne J."/>
            <person name="van Wezel G.P."/>
            <person name="Barona-Gomez F."/>
        </authorList>
    </citation>
    <scope>NUCLEOTIDE SEQUENCE [LARGE SCALE GENOMIC DNA]</scope>
    <source>
        <strain evidence="2">1326</strain>
    </source>
</reference>
<gene>
    <name evidence="1" type="ORF">SLI_5392</name>
</gene>
<dbReference type="Proteomes" id="UP000014062">
    <property type="component" value="Chromosome"/>
</dbReference>
<organism evidence="1 2">
    <name type="scientific">Streptomyces lividans 1326</name>
    <dbReference type="NCBI Taxonomy" id="1200984"/>
    <lineage>
        <taxon>Bacteria</taxon>
        <taxon>Bacillati</taxon>
        <taxon>Actinomycetota</taxon>
        <taxon>Actinomycetes</taxon>
        <taxon>Kitasatosporales</taxon>
        <taxon>Streptomycetaceae</taxon>
        <taxon>Streptomyces</taxon>
    </lineage>
</organism>
<dbReference type="EMBL" id="CM001889">
    <property type="protein sequence ID" value="EOY50100.1"/>
    <property type="molecule type" value="Genomic_DNA"/>
</dbReference>
<evidence type="ECO:0000313" key="2">
    <source>
        <dbReference type="Proteomes" id="UP000014062"/>
    </source>
</evidence>
<dbReference type="AlphaFoldDB" id="A0A7U9DVQ1"/>
<name>A0A7U9DVQ1_STRLI</name>